<comment type="caution">
    <text evidence="1">The sequence shown here is derived from an EMBL/GenBank/DDBJ whole genome shotgun (WGS) entry which is preliminary data.</text>
</comment>
<gene>
    <name evidence="1" type="ORF">FHR32_002280</name>
</gene>
<accession>A0A7W7RTQ0</accession>
<dbReference type="AlphaFoldDB" id="A0A7W7RTQ0"/>
<keyword evidence="2" id="KW-1185">Reference proteome</keyword>
<name>A0A7W7RTQ0_9ACTN</name>
<evidence type="ECO:0000313" key="2">
    <source>
        <dbReference type="Proteomes" id="UP000534286"/>
    </source>
</evidence>
<dbReference type="RefSeq" id="WP_184754253.1">
    <property type="nucleotide sequence ID" value="NZ_JACHJU010000001.1"/>
</dbReference>
<dbReference type="Proteomes" id="UP000534286">
    <property type="component" value="Unassembled WGS sequence"/>
</dbReference>
<sequence>MTTLVLTRQSLHGVAELVLAGPQYRQSGTIRLRAVPGGFATTKHPDVAVNGDLLLTSGRPLGKLTGVTYAELAAAAGIVAGAPEGLYSEGSGVTADDRVHVDPQAAMVIARALGDGDAALRRLAPGMTPVLWPEHFDIGVTLDEVNYGVSPGDRHIPEPYAYVGPGQPRTGQFWNISFGAARPLTQLPHTEAIYEFFDEGRRRAHGEEP</sequence>
<evidence type="ECO:0000313" key="1">
    <source>
        <dbReference type="EMBL" id="MBB4937975.1"/>
    </source>
</evidence>
<protein>
    <submittedName>
        <fullName evidence="1">Uncharacterized protein</fullName>
    </submittedName>
</protein>
<dbReference type="EMBL" id="JACHJU010000001">
    <property type="protein sequence ID" value="MBB4937975.1"/>
    <property type="molecule type" value="Genomic_DNA"/>
</dbReference>
<organism evidence="1 2">
    <name type="scientific">Streptosporangium album</name>
    <dbReference type="NCBI Taxonomy" id="47479"/>
    <lineage>
        <taxon>Bacteria</taxon>
        <taxon>Bacillati</taxon>
        <taxon>Actinomycetota</taxon>
        <taxon>Actinomycetes</taxon>
        <taxon>Streptosporangiales</taxon>
        <taxon>Streptosporangiaceae</taxon>
        <taxon>Streptosporangium</taxon>
    </lineage>
</organism>
<proteinExistence type="predicted"/>
<reference evidence="1 2" key="1">
    <citation type="submission" date="2020-08" db="EMBL/GenBank/DDBJ databases">
        <title>Sequencing the genomes of 1000 actinobacteria strains.</title>
        <authorList>
            <person name="Klenk H.-P."/>
        </authorList>
    </citation>
    <scope>NUCLEOTIDE SEQUENCE [LARGE SCALE GENOMIC DNA]</scope>
    <source>
        <strain evidence="1 2">DSM 43023</strain>
    </source>
</reference>